<feature type="transmembrane region" description="Helical" evidence="7">
    <location>
        <begin position="345"/>
        <end position="362"/>
    </location>
</feature>
<dbReference type="InterPro" id="IPR025405">
    <property type="entry name" value="DUF4131"/>
</dbReference>
<feature type="transmembrane region" description="Helical" evidence="7">
    <location>
        <begin position="37"/>
        <end position="55"/>
    </location>
</feature>
<sequence length="755" mass="78052">MPAGAGARQSGWAAVLAGAAGAWIGARFVEEAEAGRLALWLPVAFALGVSVYFAASNEPALWAAFGLVGATGVVAWAARRGFTTAWLALCLLFVALGFLGGKLATERATAPILAGAMRAEIVGRVIEIEPRARGMRRLTIEIDAFGKLEADARPHKARVAIAGKPEIAAGDQVSLTAFWRPPEGPVRPGGYDFARVAFFKGVGATGFGARDIRNLGPPARVGMAAAANAGLERLRQRLTDRVTRAIGGAEGTVAAALVTGVEGPIPQNVQDELRGAGLSHILSISGLHMALVAGALFWLARAALALAPRVALMWPVKQIAALVALAGATFYLALSGAEVATQRSYVMIAIAFLAIIVGRPALAPRNFALAALIVLAIDPESLMGPSFQMSFAAVAGLVAWFETRRDRPPAPPPADRFGRIRRKIAAAVALAIMTTLIAGFATGPFAAYHFHRVTPYAVVGNALAEPVIGLIVMPSVVAGLLLAPLGLDGLAWAVMGQGLSLVLAIAREVSSWPGAEGGLPAFGEGAMLLFAFGLAWLCLWHTTLRWFALVPLTLATVLAAAPARPDVAVDASGRFAAVRAPSGELATLGPGSGRSFAAKVWIAADGADPPPKGAASDVRCDRDGCVAPLIGGGLVALSWEPSALEEDCRRAALVVTRLTAPPGCSTTAAVIDATVLASTGSLSLFRYGATFKAVAARDPTGRRPWSGTSPSTAPPVEASTLTFSAQKPKEIKHADELAVDPTDDPEDEAAGEEDQ</sequence>
<evidence type="ECO:0000259" key="9">
    <source>
        <dbReference type="Pfam" id="PF13567"/>
    </source>
</evidence>
<feature type="transmembrane region" description="Helical" evidence="7">
    <location>
        <begin position="546"/>
        <end position="563"/>
    </location>
</feature>
<gene>
    <name evidence="10" type="ORF">EYR15_16785</name>
</gene>
<feature type="transmembrane region" description="Helical" evidence="7">
    <location>
        <begin position="312"/>
        <end position="333"/>
    </location>
</feature>
<dbReference type="Pfam" id="PF13567">
    <property type="entry name" value="DUF4131"/>
    <property type="match status" value="1"/>
</dbReference>
<feature type="transmembrane region" description="Helical" evidence="7">
    <location>
        <begin position="12"/>
        <end position="30"/>
    </location>
</feature>
<feature type="compositionally biased region" description="Basic and acidic residues" evidence="6">
    <location>
        <begin position="727"/>
        <end position="736"/>
    </location>
</feature>
<dbReference type="PANTHER" id="PTHR30619:SF1">
    <property type="entry name" value="RECOMBINATION PROTEIN 2"/>
    <property type="match status" value="1"/>
</dbReference>
<feature type="transmembrane region" description="Helical" evidence="7">
    <location>
        <begin position="424"/>
        <end position="450"/>
    </location>
</feature>
<feature type="transmembrane region" description="Helical" evidence="7">
    <location>
        <begin position="462"/>
        <end position="482"/>
    </location>
</feature>
<evidence type="ECO:0000256" key="3">
    <source>
        <dbReference type="ARBA" id="ARBA00022692"/>
    </source>
</evidence>
<dbReference type="InterPro" id="IPR004477">
    <property type="entry name" value="ComEC_N"/>
</dbReference>
<protein>
    <submittedName>
        <fullName evidence="10">ComEC family competence protein</fullName>
    </submittedName>
</protein>
<dbReference type="NCBIfam" id="TIGR00360">
    <property type="entry name" value="ComEC_N-term"/>
    <property type="match status" value="1"/>
</dbReference>
<feature type="transmembrane region" description="Helical" evidence="7">
    <location>
        <begin position="518"/>
        <end position="539"/>
    </location>
</feature>
<keyword evidence="5 7" id="KW-0472">Membrane</keyword>
<dbReference type="GO" id="GO:0005886">
    <property type="term" value="C:plasma membrane"/>
    <property type="evidence" value="ECO:0007669"/>
    <property type="project" value="UniProtKB-SubCell"/>
</dbReference>
<keyword evidence="3 7" id="KW-0812">Transmembrane</keyword>
<feature type="transmembrane region" description="Helical" evidence="7">
    <location>
        <begin position="281"/>
        <end position="300"/>
    </location>
</feature>
<comment type="subcellular location">
    <subcellularLocation>
        <location evidence="1">Cell membrane</location>
        <topology evidence="1">Multi-pass membrane protein</topology>
    </subcellularLocation>
</comment>
<feature type="compositionally biased region" description="Acidic residues" evidence="6">
    <location>
        <begin position="737"/>
        <end position="755"/>
    </location>
</feature>
<dbReference type="OrthoDB" id="9790149at2"/>
<evidence type="ECO:0000259" key="8">
    <source>
        <dbReference type="Pfam" id="PF03772"/>
    </source>
</evidence>
<feature type="region of interest" description="Disordered" evidence="6">
    <location>
        <begin position="698"/>
        <end position="755"/>
    </location>
</feature>
<dbReference type="InterPro" id="IPR052159">
    <property type="entry name" value="Competence_DNA_uptake"/>
</dbReference>
<evidence type="ECO:0000313" key="11">
    <source>
        <dbReference type="Proteomes" id="UP000291613"/>
    </source>
</evidence>
<dbReference type="AlphaFoldDB" id="A0A4Q9GFM4"/>
<evidence type="ECO:0000256" key="7">
    <source>
        <dbReference type="SAM" id="Phobius"/>
    </source>
</evidence>
<dbReference type="EMBL" id="SIUB01000012">
    <property type="protein sequence ID" value="TBN47076.1"/>
    <property type="molecule type" value="Genomic_DNA"/>
</dbReference>
<dbReference type="PANTHER" id="PTHR30619">
    <property type="entry name" value="DNA INTERNALIZATION/COMPETENCE PROTEIN COMEC/REC2"/>
    <property type="match status" value="1"/>
</dbReference>
<evidence type="ECO:0000256" key="4">
    <source>
        <dbReference type="ARBA" id="ARBA00022989"/>
    </source>
</evidence>
<evidence type="ECO:0000256" key="5">
    <source>
        <dbReference type="ARBA" id="ARBA00023136"/>
    </source>
</evidence>
<feature type="domain" description="ComEC/Rec2-related protein" evidence="8">
    <location>
        <begin position="257"/>
        <end position="541"/>
    </location>
</feature>
<feature type="domain" description="DUF4131" evidence="9">
    <location>
        <begin position="60"/>
        <end position="209"/>
    </location>
</feature>
<feature type="transmembrane region" description="Helical" evidence="7">
    <location>
        <begin position="489"/>
        <end position="506"/>
    </location>
</feature>
<feature type="transmembrane region" description="Helical" evidence="7">
    <location>
        <begin position="382"/>
        <end position="403"/>
    </location>
</feature>
<keyword evidence="2" id="KW-1003">Cell membrane</keyword>
<comment type="caution">
    <text evidence="10">The sequence shown here is derived from an EMBL/GenBank/DDBJ whole genome shotgun (WGS) entry which is preliminary data.</text>
</comment>
<feature type="transmembrane region" description="Helical" evidence="7">
    <location>
        <begin position="85"/>
        <end position="104"/>
    </location>
</feature>
<proteinExistence type="predicted"/>
<evidence type="ECO:0000256" key="6">
    <source>
        <dbReference type="SAM" id="MobiDB-lite"/>
    </source>
</evidence>
<dbReference type="Pfam" id="PF03772">
    <property type="entry name" value="Competence"/>
    <property type="match status" value="1"/>
</dbReference>
<keyword evidence="4 7" id="KW-1133">Transmembrane helix</keyword>
<feature type="transmembrane region" description="Helical" evidence="7">
    <location>
        <begin position="61"/>
        <end position="78"/>
    </location>
</feature>
<name>A0A4Q9GFM4_9HYPH</name>
<evidence type="ECO:0000256" key="1">
    <source>
        <dbReference type="ARBA" id="ARBA00004651"/>
    </source>
</evidence>
<accession>A0A4Q9GFM4</accession>
<organism evidence="10 11">
    <name type="scientific">Hansschlegelia quercus</name>
    <dbReference type="NCBI Taxonomy" id="2528245"/>
    <lineage>
        <taxon>Bacteria</taxon>
        <taxon>Pseudomonadati</taxon>
        <taxon>Pseudomonadota</taxon>
        <taxon>Alphaproteobacteria</taxon>
        <taxon>Hyphomicrobiales</taxon>
        <taxon>Methylopilaceae</taxon>
        <taxon>Hansschlegelia</taxon>
    </lineage>
</organism>
<keyword evidence="11" id="KW-1185">Reference proteome</keyword>
<reference evidence="10 11" key="1">
    <citation type="submission" date="2019-02" db="EMBL/GenBank/DDBJ databases">
        <title>Hansschlegelia quercus sp. nov., a novel methylotrophic bacterium from buds of oak (Quercus robur L.).</title>
        <authorList>
            <person name="Agafonova N.V."/>
            <person name="Kaparullina E.N."/>
            <person name="Grouzdev D.S."/>
            <person name="Doronina N.V."/>
        </authorList>
    </citation>
    <scope>NUCLEOTIDE SEQUENCE [LARGE SCALE GENOMIC DNA]</scope>
    <source>
        <strain evidence="10 11">Dub</strain>
    </source>
</reference>
<evidence type="ECO:0000256" key="2">
    <source>
        <dbReference type="ARBA" id="ARBA00022475"/>
    </source>
</evidence>
<dbReference type="Proteomes" id="UP000291613">
    <property type="component" value="Unassembled WGS sequence"/>
</dbReference>
<evidence type="ECO:0000313" key="10">
    <source>
        <dbReference type="EMBL" id="TBN47076.1"/>
    </source>
</evidence>